<organism evidence="2 3">
    <name type="scientific">Canavalia gladiata</name>
    <name type="common">Sword bean</name>
    <name type="synonym">Dolichos gladiatus</name>
    <dbReference type="NCBI Taxonomy" id="3824"/>
    <lineage>
        <taxon>Eukaryota</taxon>
        <taxon>Viridiplantae</taxon>
        <taxon>Streptophyta</taxon>
        <taxon>Embryophyta</taxon>
        <taxon>Tracheophyta</taxon>
        <taxon>Spermatophyta</taxon>
        <taxon>Magnoliopsida</taxon>
        <taxon>eudicotyledons</taxon>
        <taxon>Gunneridae</taxon>
        <taxon>Pentapetalae</taxon>
        <taxon>rosids</taxon>
        <taxon>fabids</taxon>
        <taxon>Fabales</taxon>
        <taxon>Fabaceae</taxon>
        <taxon>Papilionoideae</taxon>
        <taxon>50 kb inversion clade</taxon>
        <taxon>NPAAA clade</taxon>
        <taxon>indigoferoid/millettioid clade</taxon>
        <taxon>Phaseoleae</taxon>
        <taxon>Canavalia</taxon>
    </lineage>
</organism>
<dbReference type="AlphaFoldDB" id="A0AAN9LR06"/>
<reference evidence="2 3" key="1">
    <citation type="submission" date="2024-01" db="EMBL/GenBank/DDBJ databases">
        <title>The genomes of 5 underutilized Papilionoideae crops provide insights into root nodulation and disease resistanc.</title>
        <authorList>
            <person name="Jiang F."/>
        </authorList>
    </citation>
    <scope>NUCLEOTIDE SEQUENCE [LARGE SCALE GENOMIC DNA]</scope>
    <source>
        <strain evidence="2">LVBAO_FW01</strain>
        <tissue evidence="2">Leaves</tissue>
    </source>
</reference>
<gene>
    <name evidence="2" type="ORF">VNO77_21415</name>
</gene>
<evidence type="ECO:0000313" key="2">
    <source>
        <dbReference type="EMBL" id="KAK7340705.1"/>
    </source>
</evidence>
<dbReference type="InterPro" id="IPR017451">
    <property type="entry name" value="F-box-assoc_interact_dom"/>
</dbReference>
<dbReference type="Gene3D" id="1.20.1280.50">
    <property type="match status" value="1"/>
</dbReference>
<dbReference type="SMART" id="SM00256">
    <property type="entry name" value="FBOX"/>
    <property type="match status" value="1"/>
</dbReference>
<dbReference type="InterPro" id="IPR050796">
    <property type="entry name" value="SCF_F-box_component"/>
</dbReference>
<dbReference type="EMBL" id="JAYMYQ010000004">
    <property type="protein sequence ID" value="KAK7340705.1"/>
    <property type="molecule type" value="Genomic_DNA"/>
</dbReference>
<name>A0AAN9LR06_CANGL</name>
<feature type="domain" description="F-box" evidence="1">
    <location>
        <begin position="1"/>
        <end position="49"/>
    </location>
</feature>
<proteinExistence type="predicted"/>
<dbReference type="PANTHER" id="PTHR31672">
    <property type="entry name" value="BNACNNG10540D PROTEIN"/>
    <property type="match status" value="1"/>
</dbReference>
<dbReference type="InterPro" id="IPR036047">
    <property type="entry name" value="F-box-like_dom_sf"/>
</dbReference>
<dbReference type="CDD" id="cd22157">
    <property type="entry name" value="F-box_AtFBW1-like"/>
    <property type="match status" value="1"/>
</dbReference>
<dbReference type="SUPFAM" id="SSF81383">
    <property type="entry name" value="F-box domain"/>
    <property type="match status" value="1"/>
</dbReference>
<dbReference type="Proteomes" id="UP001367508">
    <property type="component" value="Unassembled WGS sequence"/>
</dbReference>
<evidence type="ECO:0000259" key="1">
    <source>
        <dbReference type="PROSITE" id="PS50181"/>
    </source>
</evidence>
<dbReference type="Pfam" id="PF00646">
    <property type="entry name" value="F-box"/>
    <property type="match status" value="1"/>
</dbReference>
<comment type="caution">
    <text evidence="2">The sequence shown here is derived from an EMBL/GenBank/DDBJ whole genome shotgun (WGS) entry which is preliminary data.</text>
</comment>
<dbReference type="Pfam" id="PF07734">
    <property type="entry name" value="FBA_1"/>
    <property type="match status" value="1"/>
</dbReference>
<protein>
    <recommendedName>
        <fullName evidence="1">F-box domain-containing protein</fullName>
    </recommendedName>
</protein>
<dbReference type="InterPro" id="IPR006527">
    <property type="entry name" value="F-box-assoc_dom_typ1"/>
</dbReference>
<dbReference type="NCBIfam" id="TIGR01640">
    <property type="entry name" value="F_box_assoc_1"/>
    <property type="match status" value="1"/>
</dbReference>
<dbReference type="PANTHER" id="PTHR31672:SF13">
    <property type="entry name" value="F-BOX PROTEIN CPR30-LIKE"/>
    <property type="match status" value="1"/>
</dbReference>
<accession>A0AAN9LR06</accession>
<sequence length="376" mass="43298">MEKNLPRELVVEILLRLPVKPLVRFKCVGKSWLALISDPRFAKSHFERDAAPSHRLLYLRNYGTEALSIDVDASLQDDSTAVALIPRPLMSWPRTTKSGVQIFGSCRGQLSYSDVGQQLFDSYEFTLLFGLGYDASTDDYLVVVTWAEYRRPRVDRAIRVVLFSVRTNSWKEIQGAPIPYMYNPYQAGLLFNGAIHWLAFRQYVVNDVNLVFDLIEKNLSEISLPDGNFTDGTFYNLRIVGGCLSVSYLRETSTEMWVMKEYNVQSSWTKFEIPTMYIFPVCFAKGGELVTTSYGGIMKFNDNGQLLERRKYYDDSKRCKAAISKPEQLRISEMQTPGTKERCFRIRHDKDIKLGKLYNIEQEQLGMNLLQWVLSI</sequence>
<keyword evidence="3" id="KW-1185">Reference proteome</keyword>
<evidence type="ECO:0000313" key="3">
    <source>
        <dbReference type="Proteomes" id="UP001367508"/>
    </source>
</evidence>
<dbReference type="InterPro" id="IPR001810">
    <property type="entry name" value="F-box_dom"/>
</dbReference>
<dbReference type="PROSITE" id="PS50181">
    <property type="entry name" value="FBOX"/>
    <property type="match status" value="1"/>
</dbReference>